<feature type="domain" description="S1 motif" evidence="2">
    <location>
        <begin position="151"/>
        <end position="213"/>
    </location>
</feature>
<dbReference type="SUPFAM" id="SSF50249">
    <property type="entry name" value="Nucleic acid-binding proteins"/>
    <property type="match status" value="1"/>
</dbReference>
<gene>
    <name evidence="3" type="ORF">CJ205_01715</name>
</gene>
<dbReference type="Pfam" id="PF21191">
    <property type="entry name" value="CvfB_1st"/>
    <property type="match status" value="1"/>
</dbReference>
<dbReference type="GO" id="GO:0003676">
    <property type="term" value="F:nucleic acid binding"/>
    <property type="evidence" value="ECO:0007669"/>
    <property type="project" value="InterPro"/>
</dbReference>
<dbReference type="Proteomes" id="UP000235682">
    <property type="component" value="Unassembled WGS sequence"/>
</dbReference>
<dbReference type="STRING" id="84521.SAMN04487994_102810"/>
<dbReference type="Pfam" id="PF17783">
    <property type="entry name" value="WHD_CvfB"/>
    <property type="match status" value="1"/>
</dbReference>
<evidence type="ECO:0000256" key="1">
    <source>
        <dbReference type="PIRNR" id="PIRNR012524"/>
    </source>
</evidence>
<dbReference type="InterPro" id="IPR048588">
    <property type="entry name" value="CvfB_S1_2nd"/>
</dbReference>
<dbReference type="InterPro" id="IPR014464">
    <property type="entry name" value="CvfB_fam"/>
</dbReference>
<reference evidence="3 4" key="1">
    <citation type="submission" date="2017-09" db="EMBL/GenBank/DDBJ databases">
        <title>Bacterial strain isolated from the female urinary microbiota.</title>
        <authorList>
            <person name="Thomas-White K."/>
            <person name="Kumar N."/>
            <person name="Forster S."/>
            <person name="Putonti C."/>
            <person name="Lawley T."/>
            <person name="Wolfe A.J."/>
        </authorList>
    </citation>
    <scope>NUCLEOTIDE SEQUENCE [LARGE SCALE GENOMIC DNA]</scope>
    <source>
        <strain evidence="3 4">UMB0852</strain>
    </source>
</reference>
<keyword evidence="4" id="KW-1185">Reference proteome</keyword>
<dbReference type="InterPro" id="IPR048587">
    <property type="entry name" value="CvfB_S1_3rd"/>
</dbReference>
<dbReference type="PIRSF" id="PIRSF012524">
    <property type="entry name" value="YitL_S1"/>
    <property type="match status" value="1"/>
</dbReference>
<comment type="caution">
    <text evidence="3">The sequence shown here is derived from an EMBL/GenBank/DDBJ whole genome shotgun (WGS) entry which is preliminary data.</text>
</comment>
<dbReference type="InterPro" id="IPR012340">
    <property type="entry name" value="NA-bd_OB-fold"/>
</dbReference>
<dbReference type="Pfam" id="PF21543">
    <property type="entry name" value="CvfB_2nd"/>
    <property type="match status" value="1"/>
</dbReference>
<protein>
    <recommendedName>
        <fullName evidence="2">S1 motif domain-containing protein</fullName>
    </recommendedName>
</protein>
<proteinExistence type="inferred from homology"/>
<dbReference type="SMART" id="SM00316">
    <property type="entry name" value="S1"/>
    <property type="match status" value="1"/>
</dbReference>
<name>A0A2N6SPD0_9LACT</name>
<sequence>MVKYASIVEAKYIDENKTHYFVQYKGETFAVNKSHLDEELTQGSVVEGMIFEDRNGTKVLQVDLPDIRPGYYGWGEVVDVRRDLGAFVDVGLENKDVVVSLDVLPENKALWPKKGNLLYLTYEVDSKNRFWGRLADQEVFHKMMQKSHSDRVNADVTARVYRIGTAGVNCFTTENYDAFIHQSELLHPVSLGDEIQARIIGVRLDGRVNLSTLPRAHEAIDGDAKMIYTLLNQLPSHYLPLHDKSSPEVIREQLDISKGQFKRAVGHLLKERLIVQKNGDGIYLKQDDVMDDE</sequence>
<evidence type="ECO:0000313" key="3">
    <source>
        <dbReference type="EMBL" id="PMC58912.1"/>
    </source>
</evidence>
<dbReference type="InterPro" id="IPR003029">
    <property type="entry name" value="S1_domain"/>
</dbReference>
<dbReference type="EMBL" id="PNHE01000004">
    <property type="protein sequence ID" value="PMC58912.1"/>
    <property type="molecule type" value="Genomic_DNA"/>
</dbReference>
<dbReference type="AlphaFoldDB" id="A0A2N6SPD0"/>
<dbReference type="PANTHER" id="PTHR37296">
    <property type="entry name" value="CONSERVED VIRULENCE FACTOR B"/>
    <property type="match status" value="1"/>
</dbReference>
<comment type="similarity">
    <text evidence="1">Belongs to the CvfB family.</text>
</comment>
<dbReference type="PANTHER" id="PTHR37296:SF1">
    <property type="entry name" value="CONSERVED VIRULENCE FACTOR B"/>
    <property type="match status" value="1"/>
</dbReference>
<accession>A0A2N6SPD0</accession>
<evidence type="ECO:0000313" key="4">
    <source>
        <dbReference type="Proteomes" id="UP000235682"/>
    </source>
</evidence>
<dbReference type="Gene3D" id="1.10.10.10">
    <property type="entry name" value="Winged helix-like DNA-binding domain superfamily/Winged helix DNA-binding domain"/>
    <property type="match status" value="1"/>
</dbReference>
<dbReference type="Gene3D" id="2.40.50.140">
    <property type="entry name" value="Nucleic acid-binding proteins"/>
    <property type="match status" value="2"/>
</dbReference>
<dbReference type="RefSeq" id="WP_102227286.1">
    <property type="nucleotide sequence ID" value="NZ_PNFY01000001.1"/>
</dbReference>
<evidence type="ECO:0000259" key="2">
    <source>
        <dbReference type="SMART" id="SM00316"/>
    </source>
</evidence>
<organism evidence="3 4">
    <name type="scientific">Dolosicoccus paucivorans</name>
    <dbReference type="NCBI Taxonomy" id="84521"/>
    <lineage>
        <taxon>Bacteria</taxon>
        <taxon>Bacillati</taxon>
        <taxon>Bacillota</taxon>
        <taxon>Bacilli</taxon>
        <taxon>Lactobacillales</taxon>
        <taxon>Aerococcaceae</taxon>
        <taxon>Dolosicoccus</taxon>
    </lineage>
</organism>
<dbReference type="Gene3D" id="2.40.50.330">
    <property type="match status" value="1"/>
</dbReference>
<dbReference type="InterPro" id="IPR036388">
    <property type="entry name" value="WH-like_DNA-bd_sf"/>
</dbReference>
<dbReference type="OrthoDB" id="9801597at2"/>
<dbReference type="InterPro" id="IPR040764">
    <property type="entry name" value="CvfB_WH"/>
</dbReference>